<feature type="transmembrane region" description="Helical" evidence="5">
    <location>
        <begin position="362"/>
        <end position="383"/>
    </location>
</feature>
<sequence>MSPLETDVHDAFVMDLQHRGECDEAGQTFAGSQEQATADAKSECEVEQNSENVQGPKGIKFALLFTCILLGSFSIGYLKDSSCIATLTPVITDQFRALNDIGWYQVTYLLAQSATVLIYGQLYSFYSMKTLYMVSLFVFAIGSVLSAAAPTSSAFIVGRALSGLGAAGILAGMNIIVAHTTSLKYRPIYSAIAGGVECTALALGPFISGSIAHYSTWRIGFYIIIPISIAIIVIVFFSIPHIRRPENAHLGSKDGLKRIDWAGFSINVPMTLCLVLGFQWAGTVYSWANWRIILLLAIAVVLLAVFLIVEYRTGNDSMVPLTMLRQRSVAFASLITFCNFAHLAVVAYYLPFYFQAVRGASTFGSGLMYLPLAVALAISALAGGPLTSFIGYYNPVLMLGSVFMTVGSGLITTLRPDTSAGEWISYQIIYGVGIGLAFQPPFIAVQTVLNDSMVPMALVMLSFAQQFGGIIILSIAQNVFLNRLAHNLSTQVPGLDPDTVLDSGALGLINAVPEKFRNQVLAAYNGALVDVFYIALGLTCLVVVSTPGIEWKPIKQGKKG</sequence>
<feature type="transmembrane region" description="Helical" evidence="5">
    <location>
        <begin position="261"/>
        <end position="282"/>
    </location>
</feature>
<feature type="domain" description="Major facilitator superfamily (MFS) profile" evidence="6">
    <location>
        <begin position="60"/>
        <end position="560"/>
    </location>
</feature>
<feature type="transmembrane region" description="Helical" evidence="5">
    <location>
        <begin position="390"/>
        <end position="411"/>
    </location>
</feature>
<keyword evidence="8" id="KW-1185">Reference proteome</keyword>
<comment type="caution">
    <text evidence="7">The sequence shown here is derived from an EMBL/GenBank/DDBJ whole genome shotgun (WGS) entry which is preliminary data.</text>
</comment>
<keyword evidence="2 5" id="KW-0812">Transmembrane</keyword>
<proteinExistence type="predicted"/>
<dbReference type="PANTHER" id="PTHR23501">
    <property type="entry name" value="MAJOR FACILITATOR SUPERFAMILY"/>
    <property type="match status" value="1"/>
</dbReference>
<evidence type="ECO:0000256" key="3">
    <source>
        <dbReference type="ARBA" id="ARBA00022989"/>
    </source>
</evidence>
<evidence type="ECO:0000259" key="6">
    <source>
        <dbReference type="PROSITE" id="PS50850"/>
    </source>
</evidence>
<keyword evidence="4 5" id="KW-0472">Membrane</keyword>
<feature type="transmembrane region" description="Helical" evidence="5">
    <location>
        <begin position="219"/>
        <end position="240"/>
    </location>
</feature>
<feature type="transmembrane region" description="Helical" evidence="5">
    <location>
        <begin position="288"/>
        <end position="309"/>
    </location>
</feature>
<dbReference type="GeneID" id="31003741"/>
<feature type="transmembrane region" description="Helical" evidence="5">
    <location>
        <begin position="457"/>
        <end position="480"/>
    </location>
</feature>
<feature type="transmembrane region" description="Helical" evidence="5">
    <location>
        <begin position="531"/>
        <end position="549"/>
    </location>
</feature>
<evidence type="ECO:0000313" key="8">
    <source>
        <dbReference type="Proteomes" id="UP000214365"/>
    </source>
</evidence>
<dbReference type="PANTHER" id="PTHR23501:SF199">
    <property type="entry name" value="MFS EFFLUX TRANSPORTER INPD-RELATED"/>
    <property type="match status" value="1"/>
</dbReference>
<feature type="transmembrane region" description="Helical" evidence="5">
    <location>
        <begin position="101"/>
        <end position="119"/>
    </location>
</feature>
<dbReference type="InterPro" id="IPR020846">
    <property type="entry name" value="MFS_dom"/>
</dbReference>
<evidence type="ECO:0000256" key="2">
    <source>
        <dbReference type="ARBA" id="ARBA00022692"/>
    </source>
</evidence>
<dbReference type="InterPro" id="IPR036259">
    <property type="entry name" value="MFS_trans_sf"/>
</dbReference>
<evidence type="ECO:0000256" key="4">
    <source>
        <dbReference type="ARBA" id="ARBA00023136"/>
    </source>
</evidence>
<dbReference type="AlphaFoldDB" id="A0A1Q5Q9G5"/>
<dbReference type="EMBL" id="LFMY01000005">
    <property type="protein sequence ID" value="OKL60712.1"/>
    <property type="molecule type" value="Genomic_DNA"/>
</dbReference>
<feature type="transmembrane region" description="Helical" evidence="5">
    <location>
        <begin position="329"/>
        <end position="350"/>
    </location>
</feature>
<feature type="transmembrane region" description="Helical" evidence="5">
    <location>
        <begin position="188"/>
        <end position="207"/>
    </location>
</feature>
<evidence type="ECO:0000313" key="7">
    <source>
        <dbReference type="EMBL" id="OKL60712.1"/>
    </source>
</evidence>
<protein>
    <recommendedName>
        <fullName evidence="6">Major facilitator superfamily (MFS) profile domain-containing protein</fullName>
    </recommendedName>
</protein>
<reference evidence="7 8" key="1">
    <citation type="submission" date="2015-06" db="EMBL/GenBank/DDBJ databases">
        <title>Talaromyces atroroseus IBT 11181 draft genome.</title>
        <authorList>
            <person name="Rasmussen K.B."/>
            <person name="Rasmussen S."/>
            <person name="Petersen B."/>
            <person name="Sicheritz-Ponten T."/>
            <person name="Mortensen U.H."/>
            <person name="Thrane U."/>
        </authorList>
    </citation>
    <scope>NUCLEOTIDE SEQUENCE [LARGE SCALE GENOMIC DNA]</scope>
    <source>
        <strain evidence="7 8">IBT 11181</strain>
    </source>
</reference>
<evidence type="ECO:0000256" key="1">
    <source>
        <dbReference type="ARBA" id="ARBA00004141"/>
    </source>
</evidence>
<dbReference type="Pfam" id="PF07690">
    <property type="entry name" value="MFS_1"/>
    <property type="match status" value="1"/>
</dbReference>
<accession>A0A1Q5Q9G5</accession>
<dbReference type="OrthoDB" id="5215911at2759"/>
<keyword evidence="3 5" id="KW-1133">Transmembrane helix</keyword>
<dbReference type="SUPFAM" id="SSF103473">
    <property type="entry name" value="MFS general substrate transporter"/>
    <property type="match status" value="2"/>
</dbReference>
<feature type="transmembrane region" description="Helical" evidence="5">
    <location>
        <begin position="61"/>
        <end position="78"/>
    </location>
</feature>
<dbReference type="GO" id="GO:0005886">
    <property type="term" value="C:plasma membrane"/>
    <property type="evidence" value="ECO:0007669"/>
    <property type="project" value="TreeGrafter"/>
</dbReference>
<gene>
    <name evidence="7" type="ORF">UA08_03986</name>
</gene>
<feature type="transmembrane region" description="Helical" evidence="5">
    <location>
        <begin position="131"/>
        <end position="149"/>
    </location>
</feature>
<name>A0A1Q5Q9G5_TALAT</name>
<feature type="transmembrane region" description="Helical" evidence="5">
    <location>
        <begin position="423"/>
        <end position="445"/>
    </location>
</feature>
<organism evidence="7 8">
    <name type="scientific">Talaromyces atroroseus</name>
    <dbReference type="NCBI Taxonomy" id="1441469"/>
    <lineage>
        <taxon>Eukaryota</taxon>
        <taxon>Fungi</taxon>
        <taxon>Dikarya</taxon>
        <taxon>Ascomycota</taxon>
        <taxon>Pezizomycotina</taxon>
        <taxon>Eurotiomycetes</taxon>
        <taxon>Eurotiomycetidae</taxon>
        <taxon>Eurotiales</taxon>
        <taxon>Trichocomaceae</taxon>
        <taxon>Talaromyces</taxon>
        <taxon>Talaromyces sect. Trachyspermi</taxon>
    </lineage>
</organism>
<comment type="subcellular location">
    <subcellularLocation>
        <location evidence="1">Membrane</location>
        <topology evidence="1">Multi-pass membrane protein</topology>
    </subcellularLocation>
</comment>
<feature type="transmembrane region" description="Helical" evidence="5">
    <location>
        <begin position="155"/>
        <end position="176"/>
    </location>
</feature>
<dbReference type="PROSITE" id="PS50850">
    <property type="entry name" value="MFS"/>
    <property type="match status" value="1"/>
</dbReference>
<evidence type="ECO:0000256" key="5">
    <source>
        <dbReference type="SAM" id="Phobius"/>
    </source>
</evidence>
<dbReference type="FunFam" id="1.20.1250.20:FF:000196">
    <property type="entry name" value="MFS toxin efflux pump (AflT)"/>
    <property type="match status" value="1"/>
</dbReference>
<dbReference type="InterPro" id="IPR011701">
    <property type="entry name" value="MFS"/>
</dbReference>
<dbReference type="GO" id="GO:0022857">
    <property type="term" value="F:transmembrane transporter activity"/>
    <property type="evidence" value="ECO:0007669"/>
    <property type="project" value="InterPro"/>
</dbReference>
<dbReference type="Proteomes" id="UP000214365">
    <property type="component" value="Unassembled WGS sequence"/>
</dbReference>
<dbReference type="RefSeq" id="XP_020120833.1">
    <property type="nucleotide sequence ID" value="XM_020266740.1"/>
</dbReference>
<dbReference type="Gene3D" id="1.20.1250.20">
    <property type="entry name" value="MFS general substrate transporter like domains"/>
    <property type="match status" value="2"/>
</dbReference>